<name>A0ABP9ZB41_9FUNG</name>
<reference evidence="2 3" key="1">
    <citation type="submission" date="2024-04" db="EMBL/GenBank/DDBJ databases">
        <title>genome sequences of Mucor flavus KT1a and Helicostylum pulchrum KT1b strains isolated from the surface of a dry-aged beef.</title>
        <authorList>
            <person name="Toyotome T."/>
            <person name="Hosono M."/>
            <person name="Torimaru M."/>
            <person name="Fukuda K."/>
            <person name="Mikami N."/>
        </authorList>
    </citation>
    <scope>NUCLEOTIDE SEQUENCE [LARGE SCALE GENOMIC DNA]</scope>
    <source>
        <strain evidence="2 3">KT1a</strain>
    </source>
</reference>
<dbReference type="InterPro" id="IPR038717">
    <property type="entry name" value="Tc1-like_DDE_dom"/>
</dbReference>
<protein>
    <recommendedName>
        <fullName evidence="1">Tc1-like transposase DDE domain-containing protein</fullName>
    </recommendedName>
</protein>
<keyword evidence="3" id="KW-1185">Reference proteome</keyword>
<sequence length="112" mass="12852">MVMDNAPIHTLASTTSLIETRQYRAIYLPPYSLEINPIEDFWAAVKNLVKRSVFKETEDLKTRIAEASESVCRKTFHNITVHSINNLEKCFDKQPLALFVLSLLTSKLRLLT</sequence>
<dbReference type="InterPro" id="IPR036397">
    <property type="entry name" value="RNaseH_sf"/>
</dbReference>
<dbReference type="EMBL" id="BAABUK010000031">
    <property type="protein sequence ID" value="GAA5816333.1"/>
    <property type="molecule type" value="Genomic_DNA"/>
</dbReference>
<feature type="domain" description="Tc1-like transposase DDE" evidence="1">
    <location>
        <begin position="1"/>
        <end position="61"/>
    </location>
</feature>
<proteinExistence type="predicted"/>
<dbReference type="PANTHER" id="PTHR46564:SF1">
    <property type="entry name" value="TRANSPOSASE"/>
    <property type="match status" value="1"/>
</dbReference>
<comment type="caution">
    <text evidence="2">The sequence shown here is derived from an EMBL/GenBank/DDBJ whole genome shotgun (WGS) entry which is preliminary data.</text>
</comment>
<organism evidence="2 3">
    <name type="scientific">Mucor flavus</name>
    <dbReference type="NCBI Taxonomy" id="439312"/>
    <lineage>
        <taxon>Eukaryota</taxon>
        <taxon>Fungi</taxon>
        <taxon>Fungi incertae sedis</taxon>
        <taxon>Mucoromycota</taxon>
        <taxon>Mucoromycotina</taxon>
        <taxon>Mucoromycetes</taxon>
        <taxon>Mucorales</taxon>
        <taxon>Mucorineae</taxon>
        <taxon>Mucoraceae</taxon>
        <taxon>Mucor</taxon>
    </lineage>
</organism>
<dbReference type="PANTHER" id="PTHR46564">
    <property type="entry name" value="TRANSPOSASE"/>
    <property type="match status" value="1"/>
</dbReference>
<gene>
    <name evidence="2" type="ORF">MFLAVUS_009860</name>
</gene>
<dbReference type="Pfam" id="PF13358">
    <property type="entry name" value="DDE_3"/>
    <property type="match status" value="1"/>
</dbReference>
<dbReference type="Proteomes" id="UP001473302">
    <property type="component" value="Unassembled WGS sequence"/>
</dbReference>
<evidence type="ECO:0000259" key="1">
    <source>
        <dbReference type="Pfam" id="PF13358"/>
    </source>
</evidence>
<evidence type="ECO:0000313" key="2">
    <source>
        <dbReference type="EMBL" id="GAA5816333.1"/>
    </source>
</evidence>
<dbReference type="Gene3D" id="3.30.420.10">
    <property type="entry name" value="Ribonuclease H-like superfamily/Ribonuclease H"/>
    <property type="match status" value="1"/>
</dbReference>
<accession>A0ABP9ZB41</accession>
<evidence type="ECO:0000313" key="3">
    <source>
        <dbReference type="Proteomes" id="UP001473302"/>
    </source>
</evidence>